<dbReference type="AlphaFoldDB" id="A0A6P8R1J4"/>
<dbReference type="GO" id="GO:0031624">
    <property type="term" value="F:ubiquitin conjugating enzyme binding"/>
    <property type="evidence" value="ECO:0007669"/>
    <property type="project" value="TreeGrafter"/>
</dbReference>
<dbReference type="GO" id="GO:0000151">
    <property type="term" value="C:ubiquitin ligase complex"/>
    <property type="evidence" value="ECO:0007669"/>
    <property type="project" value="TreeGrafter"/>
</dbReference>
<dbReference type="CTD" id="90025"/>
<dbReference type="GO" id="GO:0043161">
    <property type="term" value="P:proteasome-mediated ubiquitin-dependent protein catabolic process"/>
    <property type="evidence" value="ECO:0007669"/>
    <property type="project" value="TreeGrafter"/>
</dbReference>
<dbReference type="GO" id="GO:0005829">
    <property type="term" value="C:cytosol"/>
    <property type="evidence" value="ECO:0007669"/>
    <property type="project" value="TreeGrafter"/>
</dbReference>
<evidence type="ECO:0000256" key="7">
    <source>
        <dbReference type="ARBA" id="ARBA00053831"/>
    </source>
</evidence>
<comment type="function">
    <text evidence="7">E3 ubiquitin-protein ligase which accepts ubiquitin from specific E2 ubiquitin-conjugating enzymes, and transfers it to substrates, generally promoting their degradation by the proteasome. Independently of its E3 ubiquitin-protein ligase activity, acts as an inhibitor of CPSF3 endonuclease activity by blocking CPSF3 active site.</text>
</comment>
<evidence type="ECO:0000256" key="6">
    <source>
        <dbReference type="ARBA" id="ARBA00032298"/>
    </source>
</evidence>
<dbReference type="RefSeq" id="XP_033793823.1">
    <property type="nucleotide sequence ID" value="XM_033937932.1"/>
</dbReference>
<dbReference type="GeneID" id="117357408"/>
<dbReference type="PANTHER" id="PTHR31531">
    <property type="entry name" value="E3 UBIQUITIN-PROTEIN LIGASE E3D FAMILY MEMBER"/>
    <property type="match status" value="1"/>
</dbReference>
<dbReference type="OrthoDB" id="66510at2759"/>
<keyword evidence="10" id="KW-1185">Reference proteome</keyword>
<gene>
    <name evidence="11" type="primary">UBE3D</name>
</gene>
<protein>
    <recommendedName>
        <fullName evidence="3">E3 ubiquitin-protein ligase E3D</fullName>
        <ecNumber evidence="2">2.3.2.26</ecNumber>
    </recommendedName>
    <alternativeName>
        <fullName evidence="6">HECT-type E3 ubiquitin transferase E3D</fullName>
    </alternativeName>
    <alternativeName>
        <fullName evidence="5">UbcH10-binding protein with a HECT-like domain</fullName>
    </alternativeName>
    <alternativeName>
        <fullName evidence="4">Ubiquitin-conjugating enzyme E2C-binding protein</fullName>
    </alternativeName>
</protein>
<comment type="catalytic activity">
    <reaction evidence="1">
        <text>S-ubiquitinyl-[E2 ubiquitin-conjugating enzyme]-L-cysteine + [acceptor protein]-L-lysine = [E2 ubiquitin-conjugating enzyme]-L-cysteine + N(6)-ubiquitinyl-[acceptor protein]-L-lysine.</text>
        <dbReference type="EC" id="2.3.2.26"/>
    </reaction>
</comment>
<organism evidence="10 11">
    <name type="scientific">Geotrypetes seraphini</name>
    <name type="common">Gaboon caecilian</name>
    <name type="synonym">Caecilia seraphini</name>
    <dbReference type="NCBI Taxonomy" id="260995"/>
    <lineage>
        <taxon>Eukaryota</taxon>
        <taxon>Metazoa</taxon>
        <taxon>Chordata</taxon>
        <taxon>Craniata</taxon>
        <taxon>Vertebrata</taxon>
        <taxon>Euteleostomi</taxon>
        <taxon>Amphibia</taxon>
        <taxon>Gymnophiona</taxon>
        <taxon>Geotrypetes</taxon>
    </lineage>
</organism>
<dbReference type="Proteomes" id="UP000515159">
    <property type="component" value="Chromosome 3"/>
</dbReference>
<reference evidence="11" key="1">
    <citation type="submission" date="2025-08" db="UniProtKB">
        <authorList>
            <consortium name="RefSeq"/>
        </authorList>
    </citation>
    <scope>IDENTIFICATION</scope>
</reference>
<feature type="region of interest" description="Disordered" evidence="9">
    <location>
        <begin position="96"/>
        <end position="121"/>
    </location>
</feature>
<evidence type="ECO:0000256" key="9">
    <source>
        <dbReference type="SAM" id="MobiDB-lite"/>
    </source>
</evidence>
<dbReference type="PANTHER" id="PTHR31531:SF2">
    <property type="entry name" value="E3 UBIQUITIN-PROTEIN LIGASE E3D"/>
    <property type="match status" value="1"/>
</dbReference>
<accession>A0A6P8R1J4</accession>
<dbReference type="GO" id="GO:0051865">
    <property type="term" value="P:protein autoubiquitination"/>
    <property type="evidence" value="ECO:0007669"/>
    <property type="project" value="TreeGrafter"/>
</dbReference>
<dbReference type="InterPro" id="IPR019193">
    <property type="entry name" value="UBQ-conj_enz_E2-bd_prot"/>
</dbReference>
<evidence type="ECO:0000313" key="11">
    <source>
        <dbReference type="RefSeq" id="XP_033793823.1"/>
    </source>
</evidence>
<dbReference type="GO" id="GO:0061630">
    <property type="term" value="F:ubiquitin protein ligase activity"/>
    <property type="evidence" value="ECO:0007669"/>
    <property type="project" value="UniProtKB-EC"/>
</dbReference>
<dbReference type="Pfam" id="PF09814">
    <property type="entry name" value="HECT_2"/>
    <property type="match status" value="1"/>
</dbReference>
<evidence type="ECO:0000256" key="4">
    <source>
        <dbReference type="ARBA" id="ARBA00029737"/>
    </source>
</evidence>
<dbReference type="GO" id="GO:0000209">
    <property type="term" value="P:protein polyubiquitination"/>
    <property type="evidence" value="ECO:0007669"/>
    <property type="project" value="TreeGrafter"/>
</dbReference>
<evidence type="ECO:0000256" key="5">
    <source>
        <dbReference type="ARBA" id="ARBA00032234"/>
    </source>
</evidence>
<evidence type="ECO:0000256" key="1">
    <source>
        <dbReference type="ARBA" id="ARBA00000885"/>
    </source>
</evidence>
<dbReference type="InParanoid" id="A0A6P8R1J4"/>
<comment type="subunit">
    <text evidence="8">Interacts with UBE2C/UbcH10 (E2 ubiquitin-conjugating enzyme). In vitro, interacts with cyclin-B.</text>
</comment>
<evidence type="ECO:0000256" key="2">
    <source>
        <dbReference type="ARBA" id="ARBA00012485"/>
    </source>
</evidence>
<dbReference type="GO" id="GO:0006513">
    <property type="term" value="P:protein monoubiquitination"/>
    <property type="evidence" value="ECO:0007669"/>
    <property type="project" value="TreeGrafter"/>
</dbReference>
<dbReference type="GO" id="GO:0030332">
    <property type="term" value="F:cyclin binding"/>
    <property type="evidence" value="ECO:0007669"/>
    <property type="project" value="TreeGrafter"/>
</dbReference>
<dbReference type="FunCoup" id="A0A6P8R1J4">
    <property type="interactions" value="1385"/>
</dbReference>
<name>A0A6P8R1J4_GEOSA</name>
<evidence type="ECO:0000256" key="8">
    <source>
        <dbReference type="ARBA" id="ARBA00064185"/>
    </source>
</evidence>
<sequence>MSCYGGRGSAVLFFVARSCSFAIKNEIGIQHQLEEHLPVDILVSPTFLEVKAGEHCETINLPVGVRIAPSSCRGLRYVSGDGLQMRLQVQVNSSTNISNHSDEELPDLSAEESYGIPSDPPPPQTQFVPAWNSSLQAQKRCVFYCQSCGDNIMKESLCVDTCLKFSVTYVLWIPMTSVVFLRVLPLPNENWSSLVEEWCCHPNPFANRVLQPYHDDCFLGDTYLLVNANNESCMQETKGVQSESNHPTFTNCSILKSKENTTITCKRCKAILGERVSTETMKYYITEIMVQPAVNDIKMIPRSRFLESVITQHLVAFSSTRCTFRFCLQGNDGKPYILLWLLNSDTLLVESARKSSSGNVFTLFDDNSTSNSRSLEASNAIKILYHPCIKFFNKELVDVWTNDIGVHMLTFPSKTCLELLVILTLRNGSLPPSLRCMNSFQVAFLRM</sequence>
<dbReference type="GO" id="GO:0005634">
    <property type="term" value="C:nucleus"/>
    <property type="evidence" value="ECO:0007669"/>
    <property type="project" value="TreeGrafter"/>
</dbReference>
<proteinExistence type="predicted"/>
<dbReference type="KEGG" id="gsh:117357408"/>
<evidence type="ECO:0000313" key="10">
    <source>
        <dbReference type="Proteomes" id="UP000515159"/>
    </source>
</evidence>
<dbReference type="EC" id="2.3.2.26" evidence="2"/>
<evidence type="ECO:0000256" key="3">
    <source>
        <dbReference type="ARBA" id="ARBA00013646"/>
    </source>
</evidence>